<keyword evidence="1" id="KW-1185">Reference proteome</keyword>
<reference evidence="2" key="1">
    <citation type="submission" date="2016-11" db="UniProtKB">
        <authorList>
            <consortium name="WormBaseParasite"/>
        </authorList>
    </citation>
    <scope>IDENTIFICATION</scope>
</reference>
<name>A0A1I7XBC8_HETBA</name>
<evidence type="ECO:0000313" key="2">
    <source>
        <dbReference type="WBParaSite" id="Hba_14822"/>
    </source>
</evidence>
<protein>
    <submittedName>
        <fullName evidence="2">MarR family transcriptional regulator</fullName>
    </submittedName>
</protein>
<accession>A0A1I7XBC8</accession>
<dbReference type="Proteomes" id="UP000095283">
    <property type="component" value="Unplaced"/>
</dbReference>
<proteinExistence type="predicted"/>
<evidence type="ECO:0000313" key="1">
    <source>
        <dbReference type="Proteomes" id="UP000095283"/>
    </source>
</evidence>
<organism evidence="1 2">
    <name type="scientific">Heterorhabditis bacteriophora</name>
    <name type="common">Entomopathogenic nematode worm</name>
    <dbReference type="NCBI Taxonomy" id="37862"/>
    <lineage>
        <taxon>Eukaryota</taxon>
        <taxon>Metazoa</taxon>
        <taxon>Ecdysozoa</taxon>
        <taxon>Nematoda</taxon>
        <taxon>Chromadorea</taxon>
        <taxon>Rhabditida</taxon>
        <taxon>Rhabditina</taxon>
        <taxon>Rhabditomorpha</taxon>
        <taxon>Strongyloidea</taxon>
        <taxon>Heterorhabditidae</taxon>
        <taxon>Heterorhabditis</taxon>
    </lineage>
</organism>
<sequence length="33" mass="4036">MFEFTEEEQMYWTVLRHAHAEMNHDGLRGLEEV</sequence>
<dbReference type="AlphaFoldDB" id="A0A1I7XBC8"/>
<dbReference type="WBParaSite" id="Hba_14822">
    <property type="protein sequence ID" value="Hba_14822"/>
    <property type="gene ID" value="Hba_14822"/>
</dbReference>